<dbReference type="Proteomes" id="UP001488805">
    <property type="component" value="Unassembled WGS sequence"/>
</dbReference>
<evidence type="ECO:0000313" key="1">
    <source>
        <dbReference type="EMBL" id="KAK9522336.1"/>
    </source>
</evidence>
<evidence type="ECO:0000313" key="2">
    <source>
        <dbReference type="Proteomes" id="UP001488805"/>
    </source>
</evidence>
<gene>
    <name evidence="1" type="ORF">VZT92_018809</name>
</gene>
<sequence>MVDLVVGGSSHTGQQSVQSPGQFVATVVLHRQPAVDEVEDGFAQRVAAHRPGAAQSQQQQRQQLQRAAVLSGQSEGCVVLVVQLVGVTVEPGNPDEKHIDSLDYKSYG</sequence>
<accession>A0AAW1EHY3</accession>
<name>A0AAW1EHY3_ZOAVI</name>
<keyword evidence="2" id="KW-1185">Reference proteome</keyword>
<proteinExistence type="predicted"/>
<protein>
    <submittedName>
        <fullName evidence="1">Uncharacterized protein</fullName>
    </submittedName>
</protein>
<reference evidence="1 2" key="1">
    <citation type="journal article" date="2024" name="Genome Biol. Evol.">
        <title>Chromosome-level genome assembly of the viviparous eelpout Zoarces viviparus.</title>
        <authorList>
            <person name="Fuhrmann N."/>
            <person name="Brasseur M.V."/>
            <person name="Bakowski C.E."/>
            <person name="Podsiadlowski L."/>
            <person name="Prost S."/>
            <person name="Krehenwinkel H."/>
            <person name="Mayer C."/>
        </authorList>
    </citation>
    <scope>NUCLEOTIDE SEQUENCE [LARGE SCALE GENOMIC DNA]</scope>
    <source>
        <strain evidence="1">NO-MEL_2022_Ind0_liver</strain>
    </source>
</reference>
<organism evidence="1 2">
    <name type="scientific">Zoarces viviparus</name>
    <name type="common">Viviparous eelpout</name>
    <name type="synonym">Blennius viviparus</name>
    <dbReference type="NCBI Taxonomy" id="48416"/>
    <lineage>
        <taxon>Eukaryota</taxon>
        <taxon>Metazoa</taxon>
        <taxon>Chordata</taxon>
        <taxon>Craniata</taxon>
        <taxon>Vertebrata</taxon>
        <taxon>Euteleostomi</taxon>
        <taxon>Actinopterygii</taxon>
        <taxon>Neopterygii</taxon>
        <taxon>Teleostei</taxon>
        <taxon>Neoteleostei</taxon>
        <taxon>Acanthomorphata</taxon>
        <taxon>Eupercaria</taxon>
        <taxon>Perciformes</taxon>
        <taxon>Cottioidei</taxon>
        <taxon>Zoarcales</taxon>
        <taxon>Zoarcidae</taxon>
        <taxon>Zoarcinae</taxon>
        <taxon>Zoarces</taxon>
    </lineage>
</organism>
<dbReference type="EMBL" id="JBCEZU010000221">
    <property type="protein sequence ID" value="KAK9522336.1"/>
    <property type="molecule type" value="Genomic_DNA"/>
</dbReference>
<comment type="caution">
    <text evidence="1">The sequence shown here is derived from an EMBL/GenBank/DDBJ whole genome shotgun (WGS) entry which is preliminary data.</text>
</comment>
<dbReference type="AlphaFoldDB" id="A0AAW1EHY3"/>